<gene>
    <name evidence="4" type="ORF">ISN26_02475</name>
</gene>
<evidence type="ECO:0000313" key="5">
    <source>
        <dbReference type="Proteomes" id="UP000604381"/>
    </source>
</evidence>
<dbReference type="Gene3D" id="3.40.50.10380">
    <property type="entry name" value="Malic enzyme, N-terminal domain"/>
    <property type="match status" value="1"/>
</dbReference>
<dbReference type="SUPFAM" id="SSF53223">
    <property type="entry name" value="Aminoacid dehydrogenase-like, N-terminal domain"/>
    <property type="match status" value="1"/>
</dbReference>
<dbReference type="SUPFAM" id="SSF51735">
    <property type="entry name" value="NAD(P)-binding Rossmann-fold domains"/>
    <property type="match status" value="1"/>
</dbReference>
<comment type="caution">
    <text evidence="4">The sequence shown here is derived from an EMBL/GenBank/DDBJ whole genome shotgun (WGS) entry which is preliminary data.</text>
</comment>
<reference evidence="4" key="1">
    <citation type="submission" date="2020-10" db="EMBL/GenBank/DDBJ databases">
        <title>An improved Amphimedon queenslandica hologenome assembly reveals how three proteobacterial symbionts can extend the metabolic phenotypic of their marine sponge host.</title>
        <authorList>
            <person name="Degnan B."/>
            <person name="Degnan S."/>
            <person name="Xiang X."/>
        </authorList>
    </citation>
    <scope>NUCLEOTIDE SEQUENCE</scope>
    <source>
        <strain evidence="4">AqS2</strain>
    </source>
</reference>
<protein>
    <submittedName>
        <fullName evidence="4">Malate dehydrogenase</fullName>
    </submittedName>
</protein>
<evidence type="ECO:0000259" key="2">
    <source>
        <dbReference type="SMART" id="SM00919"/>
    </source>
</evidence>
<keyword evidence="5" id="KW-1185">Reference proteome</keyword>
<dbReference type="InterPro" id="IPR012302">
    <property type="entry name" value="Malic_NAD-bd"/>
</dbReference>
<keyword evidence="1" id="KW-0560">Oxidoreductase</keyword>
<dbReference type="InterPro" id="IPR046346">
    <property type="entry name" value="Aminoacid_DH-like_N_sf"/>
</dbReference>
<dbReference type="InterPro" id="IPR051674">
    <property type="entry name" value="Malate_Decarboxylase"/>
</dbReference>
<dbReference type="EMBL" id="JADHEI010000028">
    <property type="protein sequence ID" value="MBF2734945.1"/>
    <property type="molecule type" value="Genomic_DNA"/>
</dbReference>
<sequence length="379" mass="40033">MRGAADLSLAYTPGVAAPCLAISRNPEDAYRYTGKGNLVGIISNGTAVLGLGNIGPLAAKPVMEGKAMLFKKCAGIDVFDIELSTERPEHFIEIVLALADTFGAINLEDIAAPDCFQIQDRLAEQLSIPIMHDDQSGTAVVACAAIENALRIQDKKICDVKLVCVGAGAAGIGILKLARAYFGLALEQIHLVDSRGLVTVDRLDLPTHKLPYAKPPVRDASLAEAVRGADVLIGVSGGGIVTPEMVASMAGKPVIMAMANPDPEIMPAAVHAVRPDAIVATGRSDLPNQVNNSVCFPYLFRAALDARATRFTHAMFAAAVAALAGLAEEPAPPELRKMYRKEAMEFGPEYILPKQDDPRLRGHMVPAIEAAWTPADAAA</sequence>
<feature type="domain" description="Malic enzyme N-terminal" evidence="3">
    <location>
        <begin position="1"/>
        <end position="123"/>
    </location>
</feature>
<dbReference type="GO" id="GO:0016616">
    <property type="term" value="F:oxidoreductase activity, acting on the CH-OH group of donors, NAD or NADP as acceptor"/>
    <property type="evidence" value="ECO:0007669"/>
    <property type="project" value="InterPro"/>
</dbReference>
<dbReference type="InterPro" id="IPR037062">
    <property type="entry name" value="Malic_N_dom_sf"/>
</dbReference>
<dbReference type="SMART" id="SM01274">
    <property type="entry name" value="malic"/>
    <property type="match status" value="1"/>
</dbReference>
<feature type="domain" description="Malic enzyme NAD-binding" evidence="2">
    <location>
        <begin position="135"/>
        <end position="373"/>
    </location>
</feature>
<dbReference type="Proteomes" id="UP000604381">
    <property type="component" value="Unassembled WGS sequence"/>
</dbReference>
<dbReference type="PANTHER" id="PTHR43237">
    <property type="entry name" value="NADP-DEPENDENT MALIC ENZYME"/>
    <property type="match status" value="1"/>
</dbReference>
<dbReference type="GO" id="GO:0051287">
    <property type="term" value="F:NAD binding"/>
    <property type="evidence" value="ECO:0007669"/>
    <property type="project" value="InterPro"/>
</dbReference>
<dbReference type="PANTHER" id="PTHR43237:SF4">
    <property type="entry name" value="NADP-DEPENDENT MALIC ENZYME"/>
    <property type="match status" value="1"/>
</dbReference>
<dbReference type="Pfam" id="PF03949">
    <property type="entry name" value="Malic_M"/>
    <property type="match status" value="1"/>
</dbReference>
<accession>A0A930UBN3</accession>
<dbReference type="AlphaFoldDB" id="A0A930UBN3"/>
<dbReference type="SMART" id="SM00919">
    <property type="entry name" value="Malic_M"/>
    <property type="match status" value="1"/>
</dbReference>
<name>A0A930UBN3_9GAMM</name>
<dbReference type="InterPro" id="IPR036291">
    <property type="entry name" value="NAD(P)-bd_dom_sf"/>
</dbReference>
<dbReference type="Gene3D" id="3.40.50.720">
    <property type="entry name" value="NAD(P)-binding Rossmann-like Domain"/>
    <property type="match status" value="1"/>
</dbReference>
<dbReference type="Pfam" id="PF00390">
    <property type="entry name" value="malic"/>
    <property type="match status" value="1"/>
</dbReference>
<dbReference type="InterPro" id="IPR012301">
    <property type="entry name" value="Malic_N_dom"/>
</dbReference>
<organism evidence="4 5">
    <name type="scientific">Candidatus Amphirhobacter heronislandensis</name>
    <dbReference type="NCBI Taxonomy" id="1732024"/>
    <lineage>
        <taxon>Bacteria</taxon>
        <taxon>Pseudomonadati</taxon>
        <taxon>Pseudomonadota</taxon>
        <taxon>Gammaproteobacteria</taxon>
        <taxon>Candidatus Tethybacterales</taxon>
        <taxon>Candidatus Tethybacteraceae</taxon>
        <taxon>Candidatus Amphirhobacter</taxon>
    </lineage>
</organism>
<proteinExistence type="predicted"/>
<evidence type="ECO:0000259" key="3">
    <source>
        <dbReference type="SMART" id="SM01274"/>
    </source>
</evidence>
<dbReference type="GO" id="GO:0004470">
    <property type="term" value="F:malic enzyme activity"/>
    <property type="evidence" value="ECO:0007669"/>
    <property type="project" value="InterPro"/>
</dbReference>
<evidence type="ECO:0000313" key="4">
    <source>
        <dbReference type="EMBL" id="MBF2734945.1"/>
    </source>
</evidence>
<evidence type="ECO:0000256" key="1">
    <source>
        <dbReference type="ARBA" id="ARBA00023002"/>
    </source>
</evidence>